<dbReference type="SMART" id="SM00862">
    <property type="entry name" value="Trans_reg_C"/>
    <property type="match status" value="1"/>
</dbReference>
<accession>A0A6L4WNU4</accession>
<dbReference type="SUPFAM" id="SSF46894">
    <property type="entry name" value="C-terminal effector domain of the bipartite response regulators"/>
    <property type="match status" value="1"/>
</dbReference>
<evidence type="ECO:0000256" key="6">
    <source>
        <dbReference type="PROSITE-ProRule" id="PRU00169"/>
    </source>
</evidence>
<dbReference type="InterPro" id="IPR011006">
    <property type="entry name" value="CheY-like_superfamily"/>
</dbReference>
<dbReference type="SMART" id="SM00448">
    <property type="entry name" value="REC"/>
    <property type="match status" value="1"/>
</dbReference>
<feature type="DNA-binding region" description="OmpR/PhoB-type" evidence="7">
    <location>
        <begin position="145"/>
        <end position="242"/>
    </location>
</feature>
<evidence type="ECO:0000256" key="7">
    <source>
        <dbReference type="PROSITE-ProRule" id="PRU01091"/>
    </source>
</evidence>
<evidence type="ECO:0000256" key="5">
    <source>
        <dbReference type="ARBA" id="ARBA00023163"/>
    </source>
</evidence>
<evidence type="ECO:0000256" key="2">
    <source>
        <dbReference type="ARBA" id="ARBA00023012"/>
    </source>
</evidence>
<dbReference type="PANTHER" id="PTHR48111:SF1">
    <property type="entry name" value="TWO-COMPONENT RESPONSE REGULATOR ORR33"/>
    <property type="match status" value="1"/>
</dbReference>
<dbReference type="Gene3D" id="1.10.10.10">
    <property type="entry name" value="Winged helix-like DNA-binding domain superfamily/Winged helix DNA-binding domain"/>
    <property type="match status" value="1"/>
</dbReference>
<dbReference type="EMBL" id="WFKK01000066">
    <property type="protein sequence ID" value="KAB7885035.1"/>
    <property type="molecule type" value="Genomic_DNA"/>
</dbReference>
<evidence type="ECO:0000313" key="13">
    <source>
        <dbReference type="Proteomes" id="UP000472839"/>
    </source>
</evidence>
<evidence type="ECO:0000256" key="4">
    <source>
        <dbReference type="ARBA" id="ARBA00023125"/>
    </source>
</evidence>
<dbReference type="GO" id="GO:0006355">
    <property type="term" value="P:regulation of DNA-templated transcription"/>
    <property type="evidence" value="ECO:0007669"/>
    <property type="project" value="InterPro"/>
</dbReference>
<evidence type="ECO:0000259" key="9">
    <source>
        <dbReference type="PROSITE" id="PS51755"/>
    </source>
</evidence>
<reference evidence="12 13" key="1">
    <citation type="submission" date="2019-10" db="EMBL/GenBank/DDBJ databases">
        <title>Poseidonibacter ostreae sp. nov., isolated from the gut of the Ostrea denselamellosa.</title>
        <authorList>
            <person name="Choi A."/>
        </authorList>
    </citation>
    <scope>NUCLEOTIDE SEQUENCE [LARGE SCALE GENOMIC DNA]</scope>
    <source>
        <strain evidence="10 13">SJOD-M-33</strain>
        <strain evidence="11 12">SJOD-M-5</strain>
    </source>
</reference>
<dbReference type="Proteomes" id="UP000461010">
    <property type="component" value="Unassembled WGS sequence"/>
</dbReference>
<dbReference type="InterPro" id="IPR039420">
    <property type="entry name" value="WalR-like"/>
</dbReference>
<dbReference type="InterPro" id="IPR016032">
    <property type="entry name" value="Sig_transdc_resp-reg_C-effctor"/>
</dbReference>
<sequence length="247" mass="29282">MEYILNNNYRNIRILLVEDDIQTLEKLHKMLNKVYANVVVAENGSEALVKFKDYYSKDKYFDLIISDLNMPKINGIELLEHIRIIDEFIPFIFLTAHLELDTLLKVVKLDINDYLTKPISITELIASINKTTKKKYKEEFLKKESDIIFIKDNFYWNLKTKNLHFNDSIITLTKKEVELLNELFINLNNTVSSEIIIYKLWEDCLDFETAVINLKNLISRIRKKIPELNIKNIYGLGYQIRIENERI</sequence>
<evidence type="ECO:0000313" key="11">
    <source>
        <dbReference type="EMBL" id="KAB7889829.1"/>
    </source>
</evidence>
<protein>
    <submittedName>
        <fullName evidence="10">Response regulator</fullName>
    </submittedName>
</protein>
<dbReference type="CDD" id="cd00156">
    <property type="entry name" value="REC"/>
    <property type="match status" value="1"/>
</dbReference>
<dbReference type="InterPro" id="IPR036388">
    <property type="entry name" value="WH-like_DNA-bd_sf"/>
</dbReference>
<dbReference type="Pfam" id="PF00072">
    <property type="entry name" value="Response_reg"/>
    <property type="match status" value="1"/>
</dbReference>
<dbReference type="RefSeq" id="WP_152190837.1">
    <property type="nucleotide sequence ID" value="NZ_WFKI01000071.1"/>
</dbReference>
<organism evidence="10 13">
    <name type="scientific">Poseidonibacter ostreae</name>
    <dbReference type="NCBI Taxonomy" id="2654171"/>
    <lineage>
        <taxon>Bacteria</taxon>
        <taxon>Pseudomonadati</taxon>
        <taxon>Campylobacterota</taxon>
        <taxon>Epsilonproteobacteria</taxon>
        <taxon>Campylobacterales</taxon>
        <taxon>Arcobacteraceae</taxon>
        <taxon>Poseidonibacter</taxon>
    </lineage>
</organism>
<keyword evidence="4 7" id="KW-0238">DNA-binding</keyword>
<dbReference type="EMBL" id="WFKJ01000031">
    <property type="protein sequence ID" value="KAB7889829.1"/>
    <property type="molecule type" value="Genomic_DNA"/>
</dbReference>
<comment type="caution">
    <text evidence="10">The sequence shown here is derived from an EMBL/GenBank/DDBJ whole genome shotgun (WGS) entry which is preliminary data.</text>
</comment>
<evidence type="ECO:0000313" key="10">
    <source>
        <dbReference type="EMBL" id="KAB7885035.1"/>
    </source>
</evidence>
<dbReference type="PROSITE" id="PS50110">
    <property type="entry name" value="RESPONSE_REGULATORY"/>
    <property type="match status" value="1"/>
</dbReference>
<evidence type="ECO:0000259" key="8">
    <source>
        <dbReference type="PROSITE" id="PS50110"/>
    </source>
</evidence>
<feature type="domain" description="Response regulatory" evidence="8">
    <location>
        <begin position="13"/>
        <end position="132"/>
    </location>
</feature>
<keyword evidence="12" id="KW-1185">Reference proteome</keyword>
<evidence type="ECO:0000313" key="12">
    <source>
        <dbReference type="Proteomes" id="UP000461010"/>
    </source>
</evidence>
<dbReference type="CDD" id="cd00383">
    <property type="entry name" value="trans_reg_C"/>
    <property type="match status" value="1"/>
</dbReference>
<keyword evidence="1 6" id="KW-0597">Phosphoprotein</keyword>
<evidence type="ECO:0000256" key="1">
    <source>
        <dbReference type="ARBA" id="ARBA00022553"/>
    </source>
</evidence>
<dbReference type="Proteomes" id="UP000472839">
    <property type="component" value="Unassembled WGS sequence"/>
</dbReference>
<keyword evidence="3" id="KW-0805">Transcription regulation</keyword>
<dbReference type="GO" id="GO:0005829">
    <property type="term" value="C:cytosol"/>
    <property type="evidence" value="ECO:0007669"/>
    <property type="project" value="TreeGrafter"/>
</dbReference>
<dbReference type="GO" id="GO:0032993">
    <property type="term" value="C:protein-DNA complex"/>
    <property type="evidence" value="ECO:0007669"/>
    <property type="project" value="TreeGrafter"/>
</dbReference>
<keyword evidence="5" id="KW-0804">Transcription</keyword>
<dbReference type="GO" id="GO:0000156">
    <property type="term" value="F:phosphorelay response regulator activity"/>
    <property type="evidence" value="ECO:0007669"/>
    <property type="project" value="TreeGrafter"/>
</dbReference>
<dbReference type="GO" id="GO:0000976">
    <property type="term" value="F:transcription cis-regulatory region binding"/>
    <property type="evidence" value="ECO:0007669"/>
    <property type="project" value="TreeGrafter"/>
</dbReference>
<dbReference type="InterPro" id="IPR001867">
    <property type="entry name" value="OmpR/PhoB-type_DNA-bd"/>
</dbReference>
<dbReference type="InterPro" id="IPR001789">
    <property type="entry name" value="Sig_transdc_resp-reg_receiver"/>
</dbReference>
<dbReference type="AlphaFoldDB" id="A0A6L4WNU4"/>
<dbReference type="Gene3D" id="3.40.50.2300">
    <property type="match status" value="1"/>
</dbReference>
<dbReference type="SUPFAM" id="SSF52172">
    <property type="entry name" value="CheY-like"/>
    <property type="match status" value="1"/>
</dbReference>
<feature type="domain" description="OmpR/PhoB-type" evidence="9">
    <location>
        <begin position="145"/>
        <end position="242"/>
    </location>
</feature>
<keyword evidence="2" id="KW-0902">Two-component regulatory system</keyword>
<gene>
    <name evidence="11" type="ORF">GBG18_10315</name>
    <name evidence="10" type="ORF">GBG19_14875</name>
</gene>
<feature type="modified residue" description="4-aspartylphosphate" evidence="6">
    <location>
        <position position="67"/>
    </location>
</feature>
<dbReference type="PROSITE" id="PS51755">
    <property type="entry name" value="OMPR_PHOB"/>
    <property type="match status" value="1"/>
</dbReference>
<evidence type="ECO:0000256" key="3">
    <source>
        <dbReference type="ARBA" id="ARBA00023015"/>
    </source>
</evidence>
<dbReference type="PANTHER" id="PTHR48111">
    <property type="entry name" value="REGULATOR OF RPOS"/>
    <property type="match status" value="1"/>
</dbReference>
<dbReference type="Pfam" id="PF00486">
    <property type="entry name" value="Trans_reg_C"/>
    <property type="match status" value="1"/>
</dbReference>
<proteinExistence type="predicted"/>
<name>A0A6L4WNU4_9BACT</name>